<comment type="caution">
    <text evidence="1">The sequence shown here is derived from an EMBL/GenBank/DDBJ whole genome shotgun (WGS) entry which is preliminary data.</text>
</comment>
<dbReference type="SUPFAM" id="SSF117987">
    <property type="entry name" value="CRISPR-associated protein"/>
    <property type="match status" value="1"/>
</dbReference>
<dbReference type="Gene3D" id="3.30.70.1210">
    <property type="entry name" value="Crispr-associated protein, domain 2"/>
    <property type="match status" value="1"/>
</dbReference>
<dbReference type="EMBL" id="JACHGN010000017">
    <property type="protein sequence ID" value="MBB5137248.1"/>
    <property type="molecule type" value="Genomic_DNA"/>
</dbReference>
<name>A0A840PC87_9ACTN</name>
<organism evidence="1 2">
    <name type="scientific">Thermocatellispora tengchongensis</name>
    <dbReference type="NCBI Taxonomy" id="1073253"/>
    <lineage>
        <taxon>Bacteria</taxon>
        <taxon>Bacillati</taxon>
        <taxon>Actinomycetota</taxon>
        <taxon>Actinomycetes</taxon>
        <taxon>Streptosporangiales</taxon>
        <taxon>Streptosporangiaceae</taxon>
        <taxon>Thermocatellispora</taxon>
    </lineage>
</organism>
<gene>
    <name evidence="1" type="ORF">HNP84_007000</name>
</gene>
<reference evidence="1 2" key="1">
    <citation type="submission" date="2020-08" db="EMBL/GenBank/DDBJ databases">
        <title>Genomic Encyclopedia of Type Strains, Phase IV (KMG-IV): sequencing the most valuable type-strain genomes for metagenomic binning, comparative biology and taxonomic classification.</title>
        <authorList>
            <person name="Goeker M."/>
        </authorList>
    </citation>
    <scope>NUCLEOTIDE SEQUENCE [LARGE SCALE GENOMIC DNA]</scope>
    <source>
        <strain evidence="1 2">DSM 45615</strain>
    </source>
</reference>
<evidence type="ECO:0008006" key="3">
    <source>
        <dbReference type="Google" id="ProtNLM"/>
    </source>
</evidence>
<sequence>MPDIRGVGEDAVQHAATRCDGVAVIKDAELVRAAVRAGIGRGKAYGCGLLSLAPMAT</sequence>
<keyword evidence="2" id="KW-1185">Reference proteome</keyword>
<proteinExistence type="predicted"/>
<evidence type="ECO:0000313" key="2">
    <source>
        <dbReference type="Proteomes" id="UP000578449"/>
    </source>
</evidence>
<dbReference type="InterPro" id="IPR010179">
    <property type="entry name" value="CRISPR-assoc_prot_Cse3"/>
</dbReference>
<dbReference type="AlphaFoldDB" id="A0A840PC87"/>
<dbReference type="Proteomes" id="UP000578449">
    <property type="component" value="Unassembled WGS sequence"/>
</dbReference>
<dbReference type="Pfam" id="PF08798">
    <property type="entry name" value="CRISPR_assoc"/>
    <property type="match status" value="1"/>
</dbReference>
<protein>
    <recommendedName>
        <fullName evidence="3">Type I-E CRISPR-associated protein Cas6/Cse3/CasE</fullName>
    </recommendedName>
</protein>
<evidence type="ECO:0000313" key="1">
    <source>
        <dbReference type="EMBL" id="MBB5137248.1"/>
    </source>
</evidence>
<accession>A0A840PC87</accession>